<dbReference type="SUPFAM" id="SSF88659">
    <property type="entry name" value="Sigma3 and sigma4 domains of RNA polymerase sigma factors"/>
    <property type="match status" value="1"/>
</dbReference>
<evidence type="ECO:0000256" key="3">
    <source>
        <dbReference type="ARBA" id="ARBA00023125"/>
    </source>
</evidence>
<keyword evidence="3" id="KW-0238">DNA-binding</keyword>
<evidence type="ECO:0000256" key="4">
    <source>
        <dbReference type="ARBA" id="ARBA00023163"/>
    </source>
</evidence>
<dbReference type="GO" id="GO:0016987">
    <property type="term" value="F:sigma factor activity"/>
    <property type="evidence" value="ECO:0007669"/>
    <property type="project" value="UniProtKB-KW"/>
</dbReference>
<dbReference type="EMBL" id="CACRSW010000026">
    <property type="protein sequence ID" value="VYT03952.1"/>
    <property type="molecule type" value="Genomic_DNA"/>
</dbReference>
<evidence type="ECO:0000256" key="1">
    <source>
        <dbReference type="ARBA" id="ARBA00023015"/>
    </source>
</evidence>
<reference evidence="6" key="1">
    <citation type="submission" date="2019-11" db="EMBL/GenBank/DDBJ databases">
        <authorList>
            <person name="Feng L."/>
        </authorList>
    </citation>
    <scope>NUCLEOTIDE SEQUENCE</scope>
    <source>
        <strain evidence="6">AvaginalisLFYP127</strain>
    </source>
</reference>
<proteinExistence type="predicted"/>
<organism evidence="6">
    <name type="scientific">Anaerococcus vaginalis</name>
    <dbReference type="NCBI Taxonomy" id="33037"/>
    <lineage>
        <taxon>Bacteria</taxon>
        <taxon>Bacillati</taxon>
        <taxon>Bacillota</taxon>
        <taxon>Tissierellia</taxon>
        <taxon>Tissierellales</taxon>
        <taxon>Peptoniphilaceae</taxon>
        <taxon>Anaerococcus</taxon>
    </lineage>
</organism>
<keyword evidence="4" id="KW-0804">Transcription</keyword>
<protein>
    <submittedName>
        <fullName evidence="6">RNA polymerase sigma factor SigX</fullName>
    </submittedName>
</protein>
<dbReference type="RefSeq" id="WP_156329135.1">
    <property type="nucleotide sequence ID" value="NZ_CACRSW010000026.1"/>
</dbReference>
<accession>A0A6N2TH12</accession>
<name>A0A6N2TH12_9FIRM</name>
<dbReference type="GO" id="GO:0003677">
    <property type="term" value="F:DNA binding"/>
    <property type="evidence" value="ECO:0007669"/>
    <property type="project" value="UniProtKB-KW"/>
</dbReference>
<feature type="domain" description="RNA polymerase sigma factor 70 region 4 type 2" evidence="5">
    <location>
        <begin position="111"/>
        <end position="163"/>
    </location>
</feature>
<dbReference type="InterPro" id="IPR014284">
    <property type="entry name" value="RNA_pol_sigma-70_dom"/>
</dbReference>
<keyword evidence="2" id="KW-0731">Sigma factor</keyword>
<dbReference type="CDD" id="cd06171">
    <property type="entry name" value="Sigma70_r4"/>
    <property type="match status" value="1"/>
</dbReference>
<evidence type="ECO:0000259" key="5">
    <source>
        <dbReference type="Pfam" id="PF08281"/>
    </source>
</evidence>
<dbReference type="GO" id="GO:0006352">
    <property type="term" value="P:DNA-templated transcription initiation"/>
    <property type="evidence" value="ECO:0007669"/>
    <property type="project" value="InterPro"/>
</dbReference>
<evidence type="ECO:0000313" key="6">
    <source>
        <dbReference type="EMBL" id="VYT03952.1"/>
    </source>
</evidence>
<dbReference type="PANTHER" id="PTHR30385">
    <property type="entry name" value="SIGMA FACTOR F FLAGELLAR"/>
    <property type="match status" value="1"/>
</dbReference>
<keyword evidence="1" id="KW-0805">Transcription regulation</keyword>
<gene>
    <name evidence="6" type="ORF">AVLFYP127_00601</name>
</gene>
<dbReference type="AlphaFoldDB" id="A0A6N2TH12"/>
<sequence>MKICIENLDAIIEKYQPLLLSMANRFDIFDKNEAYIMARDMVFEIVEDFDAKKGSFGGYLKYRLYFYFLNECKREKIYSLNSKDMQGVEIIEKIDDDISIEDDFVRKIEINELENALKSLKKQEREILYLKYDKNFSHKEIARLLNLSPKSITNYHYLIIKKLRKYFEKEDLV</sequence>
<evidence type="ECO:0000256" key="2">
    <source>
        <dbReference type="ARBA" id="ARBA00023082"/>
    </source>
</evidence>
<dbReference type="NCBIfam" id="TIGR02937">
    <property type="entry name" value="sigma70-ECF"/>
    <property type="match status" value="1"/>
</dbReference>
<dbReference type="Pfam" id="PF08281">
    <property type="entry name" value="Sigma70_r4_2"/>
    <property type="match status" value="1"/>
</dbReference>
<dbReference type="Gene3D" id="1.20.140.160">
    <property type="match status" value="1"/>
</dbReference>
<dbReference type="InterPro" id="IPR013249">
    <property type="entry name" value="RNA_pol_sigma70_r4_t2"/>
</dbReference>
<dbReference type="InterPro" id="IPR013324">
    <property type="entry name" value="RNA_pol_sigma_r3/r4-like"/>
</dbReference>